<evidence type="ECO:0000256" key="1">
    <source>
        <dbReference type="SAM" id="SignalP"/>
    </source>
</evidence>
<protein>
    <recommendedName>
        <fullName evidence="4">DUF3016 domain-containing protein</fullName>
    </recommendedName>
</protein>
<comment type="caution">
    <text evidence="2">The sequence shown here is derived from an EMBL/GenBank/DDBJ whole genome shotgun (WGS) entry which is preliminary data.</text>
</comment>
<proteinExistence type="predicted"/>
<feature type="chain" id="PRO_5019443263" description="DUF3016 domain-containing protein" evidence="1">
    <location>
        <begin position="20"/>
        <end position="175"/>
    </location>
</feature>
<sequence>MKRYILLLCALFWAHAGLAAEPVTVEWKNPSEYTDAKVNHLDPDNASLNIRLERLARHLNKLATMHFKQGEQLHIVVTDYDMAGVQQADAGPGNRSAFTRSQFPNDFPSMTLSYTLKDKEGTVLAEAADVEITGRAIRTEGISNFPKVSKRDEETIGSEIKMLNRWFKETFLDAG</sequence>
<feature type="signal peptide" evidence="1">
    <location>
        <begin position="1"/>
        <end position="19"/>
    </location>
</feature>
<dbReference type="Pfam" id="PF11454">
    <property type="entry name" value="DUF3016"/>
    <property type="match status" value="1"/>
</dbReference>
<organism evidence="2 3">
    <name type="scientific">Aliidiomarina taiwanensis</name>
    <dbReference type="NCBI Taxonomy" id="946228"/>
    <lineage>
        <taxon>Bacteria</taxon>
        <taxon>Pseudomonadati</taxon>
        <taxon>Pseudomonadota</taxon>
        <taxon>Gammaproteobacteria</taxon>
        <taxon>Alteromonadales</taxon>
        <taxon>Idiomarinaceae</taxon>
        <taxon>Aliidiomarina</taxon>
    </lineage>
</organism>
<accession>A0A432WYV8</accession>
<evidence type="ECO:0008006" key="4">
    <source>
        <dbReference type="Google" id="ProtNLM"/>
    </source>
</evidence>
<dbReference type="AlphaFoldDB" id="A0A432WYV8"/>
<dbReference type="EMBL" id="PIPQ01000008">
    <property type="protein sequence ID" value="RUO38871.1"/>
    <property type="molecule type" value="Genomic_DNA"/>
</dbReference>
<dbReference type="RefSeq" id="WP_126757985.1">
    <property type="nucleotide sequence ID" value="NZ_PIPQ01000008.1"/>
</dbReference>
<evidence type="ECO:0000313" key="3">
    <source>
        <dbReference type="Proteomes" id="UP000286976"/>
    </source>
</evidence>
<keyword evidence="3" id="KW-1185">Reference proteome</keyword>
<gene>
    <name evidence="2" type="ORF">CWE15_10215</name>
</gene>
<dbReference type="InterPro" id="IPR021557">
    <property type="entry name" value="DUF3016"/>
</dbReference>
<dbReference type="Proteomes" id="UP000286976">
    <property type="component" value="Unassembled WGS sequence"/>
</dbReference>
<name>A0A432WYV8_9GAMM</name>
<evidence type="ECO:0000313" key="2">
    <source>
        <dbReference type="EMBL" id="RUO38871.1"/>
    </source>
</evidence>
<reference evidence="2 3" key="1">
    <citation type="journal article" date="2011" name="Front. Microbiol.">
        <title>Genomic signatures of strain selection and enhancement in Bacillus atrophaeus var. globigii, a historical biowarfare simulant.</title>
        <authorList>
            <person name="Gibbons H.S."/>
            <person name="Broomall S.M."/>
            <person name="McNew L.A."/>
            <person name="Daligault H."/>
            <person name="Chapman C."/>
            <person name="Bruce D."/>
            <person name="Karavis M."/>
            <person name="Krepps M."/>
            <person name="McGregor P.A."/>
            <person name="Hong C."/>
            <person name="Park K.H."/>
            <person name="Akmal A."/>
            <person name="Feldman A."/>
            <person name="Lin J.S."/>
            <person name="Chang W.E."/>
            <person name="Higgs B.W."/>
            <person name="Demirev P."/>
            <person name="Lindquist J."/>
            <person name="Liem A."/>
            <person name="Fochler E."/>
            <person name="Read T.D."/>
            <person name="Tapia R."/>
            <person name="Johnson S."/>
            <person name="Bishop-Lilly K.A."/>
            <person name="Detter C."/>
            <person name="Han C."/>
            <person name="Sozhamannan S."/>
            <person name="Rosenzweig C.N."/>
            <person name="Skowronski E.W."/>
        </authorList>
    </citation>
    <scope>NUCLEOTIDE SEQUENCE [LARGE SCALE GENOMIC DNA]</scope>
    <source>
        <strain evidence="2 3">AIT1</strain>
    </source>
</reference>
<keyword evidence="1" id="KW-0732">Signal</keyword>
<dbReference type="OrthoDB" id="195620at2"/>